<reference evidence="12 13" key="1">
    <citation type="journal article" date="2014" name="Int. J. Syst. Evol. Microbiol.">
        <title>Complete genome sequence of Corynebacterium casei LMG S-19264T (=DSM 44701T), isolated from a smear-ripened cheese.</title>
        <authorList>
            <consortium name="US DOE Joint Genome Institute (JGI-PGF)"/>
            <person name="Walter F."/>
            <person name="Albersmeier A."/>
            <person name="Kalinowski J."/>
            <person name="Ruckert C."/>
        </authorList>
    </citation>
    <scope>NUCLEOTIDE SEQUENCE [LARGE SCALE GENOMIC DNA]</scope>
    <source>
        <strain evidence="12 13">CGMCC 1.15286</strain>
    </source>
</reference>
<dbReference type="GO" id="GO:0005524">
    <property type="term" value="F:ATP binding"/>
    <property type="evidence" value="ECO:0007669"/>
    <property type="project" value="UniProtKB-KW"/>
</dbReference>
<dbReference type="RefSeq" id="WP_188888057.1">
    <property type="nucleotide sequence ID" value="NZ_BMHY01000002.1"/>
</dbReference>
<comment type="caution">
    <text evidence="12">The sequence shown here is derived from an EMBL/GenBank/DDBJ whole genome shotgun (WGS) entry which is preliminary data.</text>
</comment>
<dbReference type="SMART" id="SM00387">
    <property type="entry name" value="HATPase_c"/>
    <property type="match status" value="1"/>
</dbReference>
<keyword evidence="8" id="KW-0067">ATP-binding</keyword>
<feature type="transmembrane region" description="Helical" evidence="10">
    <location>
        <begin position="196"/>
        <end position="219"/>
    </location>
</feature>
<dbReference type="InterPro" id="IPR003594">
    <property type="entry name" value="HATPase_dom"/>
</dbReference>
<dbReference type="GO" id="GO:0004721">
    <property type="term" value="F:phosphoprotein phosphatase activity"/>
    <property type="evidence" value="ECO:0007669"/>
    <property type="project" value="TreeGrafter"/>
</dbReference>
<evidence type="ECO:0000256" key="9">
    <source>
        <dbReference type="ARBA" id="ARBA00023012"/>
    </source>
</evidence>
<feature type="transmembrane region" description="Helical" evidence="10">
    <location>
        <begin position="354"/>
        <end position="373"/>
    </location>
</feature>
<keyword evidence="4" id="KW-0597">Phosphoprotein</keyword>
<dbReference type="PROSITE" id="PS50109">
    <property type="entry name" value="HIS_KIN"/>
    <property type="match status" value="1"/>
</dbReference>
<dbReference type="SMART" id="SM00388">
    <property type="entry name" value="HisKA"/>
    <property type="match status" value="1"/>
</dbReference>
<evidence type="ECO:0000256" key="10">
    <source>
        <dbReference type="SAM" id="Phobius"/>
    </source>
</evidence>
<keyword evidence="7" id="KW-0418">Kinase</keyword>
<comment type="catalytic activity">
    <reaction evidence="1">
        <text>ATP + protein L-histidine = ADP + protein N-phospho-L-histidine.</text>
        <dbReference type="EC" id="2.7.13.3"/>
    </reaction>
</comment>
<dbReference type="GO" id="GO:0016036">
    <property type="term" value="P:cellular response to phosphate starvation"/>
    <property type="evidence" value="ECO:0007669"/>
    <property type="project" value="TreeGrafter"/>
</dbReference>
<dbReference type="SUPFAM" id="SSF55874">
    <property type="entry name" value="ATPase domain of HSP90 chaperone/DNA topoisomerase II/histidine kinase"/>
    <property type="match status" value="1"/>
</dbReference>
<dbReference type="InterPro" id="IPR011623">
    <property type="entry name" value="7TMR_DISM_rcpt_extracell_dom1"/>
</dbReference>
<keyword evidence="10" id="KW-0472">Membrane</keyword>
<keyword evidence="10" id="KW-0812">Transmembrane</keyword>
<feature type="transmembrane region" description="Helical" evidence="10">
    <location>
        <begin position="385"/>
        <end position="406"/>
    </location>
</feature>
<dbReference type="InterPro" id="IPR004358">
    <property type="entry name" value="Sig_transdc_His_kin-like_C"/>
</dbReference>
<keyword evidence="9" id="KW-0902">Two-component regulatory system</keyword>
<dbReference type="PANTHER" id="PTHR45453:SF1">
    <property type="entry name" value="PHOSPHATE REGULON SENSOR PROTEIN PHOR"/>
    <property type="match status" value="1"/>
</dbReference>
<evidence type="ECO:0000256" key="1">
    <source>
        <dbReference type="ARBA" id="ARBA00000085"/>
    </source>
</evidence>
<feature type="transmembrane region" description="Helical" evidence="10">
    <location>
        <begin position="270"/>
        <end position="289"/>
    </location>
</feature>
<evidence type="ECO:0000256" key="4">
    <source>
        <dbReference type="ARBA" id="ARBA00022553"/>
    </source>
</evidence>
<dbReference type="Pfam" id="PF02518">
    <property type="entry name" value="HATPase_c"/>
    <property type="match status" value="1"/>
</dbReference>
<evidence type="ECO:0000313" key="12">
    <source>
        <dbReference type="EMBL" id="GGG60396.1"/>
    </source>
</evidence>
<feature type="transmembrane region" description="Helical" evidence="10">
    <location>
        <begin position="301"/>
        <end position="320"/>
    </location>
</feature>
<dbReference type="InterPro" id="IPR036097">
    <property type="entry name" value="HisK_dim/P_sf"/>
</dbReference>
<evidence type="ECO:0000313" key="13">
    <source>
        <dbReference type="Proteomes" id="UP000600247"/>
    </source>
</evidence>
<feature type="transmembrane region" description="Helical" evidence="10">
    <location>
        <begin position="326"/>
        <end position="347"/>
    </location>
</feature>
<dbReference type="Gene3D" id="2.60.40.2380">
    <property type="match status" value="1"/>
</dbReference>
<keyword evidence="10" id="KW-1133">Transmembrane helix</keyword>
<dbReference type="AlphaFoldDB" id="A0A917GXV6"/>
<evidence type="ECO:0000256" key="3">
    <source>
        <dbReference type="ARBA" id="ARBA00012438"/>
    </source>
</evidence>
<dbReference type="CDD" id="cd00075">
    <property type="entry name" value="HATPase"/>
    <property type="match status" value="1"/>
</dbReference>
<dbReference type="Gene3D" id="3.30.565.10">
    <property type="entry name" value="Histidine kinase-like ATPase, C-terminal domain"/>
    <property type="match status" value="1"/>
</dbReference>
<keyword evidence="6" id="KW-0547">Nucleotide-binding</keyword>
<evidence type="ECO:0000256" key="6">
    <source>
        <dbReference type="ARBA" id="ARBA00022741"/>
    </source>
</evidence>
<dbReference type="Pfam" id="PF00512">
    <property type="entry name" value="HisKA"/>
    <property type="match status" value="1"/>
</dbReference>
<keyword evidence="13" id="KW-1185">Reference proteome</keyword>
<feature type="transmembrane region" description="Helical" evidence="10">
    <location>
        <begin position="12"/>
        <end position="31"/>
    </location>
</feature>
<dbReference type="Proteomes" id="UP000600247">
    <property type="component" value="Unassembled WGS sequence"/>
</dbReference>
<dbReference type="EC" id="2.7.13.3" evidence="3"/>
<dbReference type="PANTHER" id="PTHR45453">
    <property type="entry name" value="PHOSPHATE REGULON SENSOR PROTEIN PHOR"/>
    <property type="match status" value="1"/>
</dbReference>
<dbReference type="InterPro" id="IPR003661">
    <property type="entry name" value="HisK_dim/P_dom"/>
</dbReference>
<dbReference type="FunFam" id="3.30.565.10:FF:000006">
    <property type="entry name" value="Sensor histidine kinase WalK"/>
    <property type="match status" value="1"/>
</dbReference>
<dbReference type="GO" id="GO:0005886">
    <property type="term" value="C:plasma membrane"/>
    <property type="evidence" value="ECO:0007669"/>
    <property type="project" value="UniProtKB-SubCell"/>
</dbReference>
<evidence type="ECO:0000256" key="2">
    <source>
        <dbReference type="ARBA" id="ARBA00004651"/>
    </source>
</evidence>
<evidence type="ECO:0000256" key="7">
    <source>
        <dbReference type="ARBA" id="ARBA00022777"/>
    </source>
</evidence>
<protein>
    <recommendedName>
        <fullName evidence="3">histidine kinase</fullName>
        <ecNumber evidence="3">2.7.13.3</ecNumber>
    </recommendedName>
</protein>
<gene>
    <name evidence="12" type="ORF">GCM10010918_12070</name>
</gene>
<evidence type="ECO:0000259" key="11">
    <source>
        <dbReference type="PROSITE" id="PS50109"/>
    </source>
</evidence>
<dbReference type="EMBL" id="BMHY01000002">
    <property type="protein sequence ID" value="GGG60396.1"/>
    <property type="molecule type" value="Genomic_DNA"/>
</dbReference>
<dbReference type="InterPro" id="IPR005467">
    <property type="entry name" value="His_kinase_dom"/>
</dbReference>
<dbReference type="Pfam" id="PF07696">
    <property type="entry name" value="7TMR-DISMED2"/>
    <property type="match status" value="1"/>
</dbReference>
<sequence length="658" mass="74100">MASKTIIANNRFFIFAILLLILGVTVVWRLFAPAAYAPASGDEIVLHENEGVYNVNNQMEFLVDKDGSRTLPDIQSPQVHAQFQPASGKSAFGLTAGTYWIRTAVINQSPLEQWIIRLNNSVIEQFDMYIIHDQSESPMNSQIVEKTDEHFYSYYFQLPTNDSMTIYMRVVINGSMIIPIELMDNNTFLGKLKNEYIFFGIYYGFVLLMAAYMLSLYAFNRMSVYLYYSLYIICFSISQLVWNGLLQQFLGADSQALASLLRLFGNHESIDYFFFNLALWFGVLFLNKILQIEVYAPRMMIVYRALIIMSPIVVAASLFHLPGYEILVILYESLLAILLVISTFWCMYRGNLTARYVVLAAIPFLGLAAPTILNTYSLMQESFLTHYGFQFGSIAEFLMFSIALSYQIRQARLDKENAVQEMNLNEQIQQARNELLQNISHDIRTPLTIVQGGIQAMIHGIEIEPDGNDKMLKSMYGEVLQINTFIDQMFELSLLKQTHESSVLESLPFAGWISSQTDSLQSIIQLAGHQMKCSFSVAPQAVAKIHAHQIKRVLTNLVNNACKFSPAGSTIHLSASSNREHVLVCVRDEGRGIAAKHLDSIFNRAYKVDPADPKSGSGLGLAIAKEIIGLHGGTIWVESEPGSGSRFYFKLPIDTITA</sequence>
<dbReference type="Pfam" id="PF07695">
    <property type="entry name" value="7TMR-DISM_7TM"/>
    <property type="match status" value="1"/>
</dbReference>
<dbReference type="CDD" id="cd00082">
    <property type="entry name" value="HisKA"/>
    <property type="match status" value="1"/>
</dbReference>
<evidence type="ECO:0000256" key="5">
    <source>
        <dbReference type="ARBA" id="ARBA00022679"/>
    </source>
</evidence>
<dbReference type="SUPFAM" id="SSF47384">
    <property type="entry name" value="Homodimeric domain of signal transducing histidine kinase"/>
    <property type="match status" value="1"/>
</dbReference>
<keyword evidence="5" id="KW-0808">Transferase</keyword>
<dbReference type="Gene3D" id="1.10.287.130">
    <property type="match status" value="1"/>
</dbReference>
<comment type="subcellular location">
    <subcellularLocation>
        <location evidence="2">Cell membrane</location>
        <topology evidence="2">Multi-pass membrane protein</topology>
    </subcellularLocation>
</comment>
<feature type="domain" description="Histidine kinase" evidence="11">
    <location>
        <begin position="438"/>
        <end position="655"/>
    </location>
</feature>
<dbReference type="PRINTS" id="PR00344">
    <property type="entry name" value="BCTRLSENSOR"/>
</dbReference>
<name>A0A917GXV6_9BACL</name>
<dbReference type="InterPro" id="IPR050351">
    <property type="entry name" value="BphY/WalK/GraS-like"/>
</dbReference>
<dbReference type="GO" id="GO:0000155">
    <property type="term" value="F:phosphorelay sensor kinase activity"/>
    <property type="evidence" value="ECO:0007669"/>
    <property type="project" value="InterPro"/>
</dbReference>
<organism evidence="12 13">
    <name type="scientific">Paenibacillus radicis</name>
    <name type="common">ex Gao et al. 2016</name>
    <dbReference type="NCBI Taxonomy" id="1737354"/>
    <lineage>
        <taxon>Bacteria</taxon>
        <taxon>Bacillati</taxon>
        <taxon>Bacillota</taxon>
        <taxon>Bacilli</taxon>
        <taxon>Bacillales</taxon>
        <taxon>Paenibacillaceae</taxon>
        <taxon>Paenibacillus</taxon>
    </lineage>
</organism>
<accession>A0A917GXV6</accession>
<proteinExistence type="predicted"/>
<evidence type="ECO:0000256" key="8">
    <source>
        <dbReference type="ARBA" id="ARBA00022840"/>
    </source>
</evidence>
<feature type="transmembrane region" description="Helical" evidence="10">
    <location>
        <begin position="226"/>
        <end position="250"/>
    </location>
</feature>
<dbReference type="InterPro" id="IPR011622">
    <property type="entry name" value="7TMR_DISM_rcpt_extracell_dom2"/>
</dbReference>
<dbReference type="InterPro" id="IPR036890">
    <property type="entry name" value="HATPase_C_sf"/>
</dbReference>